<keyword evidence="3" id="KW-1185">Reference proteome</keyword>
<dbReference type="Proteomes" id="UP000006038">
    <property type="component" value="Chromosome 7"/>
</dbReference>
<feature type="region of interest" description="Disordered" evidence="1">
    <location>
        <begin position="63"/>
        <end position="91"/>
    </location>
</feature>
<dbReference type="AlphaFoldDB" id="J3MPC3"/>
<feature type="compositionally biased region" description="Basic and acidic residues" evidence="1">
    <location>
        <begin position="29"/>
        <end position="40"/>
    </location>
</feature>
<reference evidence="2" key="2">
    <citation type="submission" date="2013-04" db="UniProtKB">
        <authorList>
            <consortium name="EnsemblPlants"/>
        </authorList>
    </citation>
    <scope>IDENTIFICATION</scope>
</reference>
<accession>J3MPC3</accession>
<proteinExistence type="predicted"/>
<evidence type="ECO:0000313" key="3">
    <source>
        <dbReference type="Proteomes" id="UP000006038"/>
    </source>
</evidence>
<protein>
    <submittedName>
        <fullName evidence="2">Uncharacterized protein</fullName>
    </submittedName>
</protein>
<feature type="region of interest" description="Disordered" evidence="1">
    <location>
        <begin position="15"/>
        <end position="42"/>
    </location>
</feature>
<reference evidence="2" key="1">
    <citation type="journal article" date="2013" name="Nat. Commun.">
        <title>Whole-genome sequencing of Oryza brachyantha reveals mechanisms underlying Oryza genome evolution.</title>
        <authorList>
            <person name="Chen J."/>
            <person name="Huang Q."/>
            <person name="Gao D."/>
            <person name="Wang J."/>
            <person name="Lang Y."/>
            <person name="Liu T."/>
            <person name="Li B."/>
            <person name="Bai Z."/>
            <person name="Luis Goicoechea J."/>
            <person name="Liang C."/>
            <person name="Chen C."/>
            <person name="Zhang W."/>
            <person name="Sun S."/>
            <person name="Liao Y."/>
            <person name="Zhang X."/>
            <person name="Yang L."/>
            <person name="Song C."/>
            <person name="Wang M."/>
            <person name="Shi J."/>
            <person name="Liu G."/>
            <person name="Liu J."/>
            <person name="Zhou H."/>
            <person name="Zhou W."/>
            <person name="Yu Q."/>
            <person name="An N."/>
            <person name="Chen Y."/>
            <person name="Cai Q."/>
            <person name="Wang B."/>
            <person name="Liu B."/>
            <person name="Min J."/>
            <person name="Huang Y."/>
            <person name="Wu H."/>
            <person name="Li Z."/>
            <person name="Zhang Y."/>
            <person name="Yin Y."/>
            <person name="Song W."/>
            <person name="Jiang J."/>
            <person name="Jackson S.A."/>
            <person name="Wing R.A."/>
            <person name="Wang J."/>
            <person name="Chen M."/>
        </authorList>
    </citation>
    <scope>NUCLEOTIDE SEQUENCE [LARGE SCALE GENOMIC DNA]</scope>
    <source>
        <strain evidence="2">cv. IRGC 101232</strain>
    </source>
</reference>
<feature type="compositionally biased region" description="Polar residues" evidence="1">
    <location>
        <begin position="82"/>
        <end position="91"/>
    </location>
</feature>
<evidence type="ECO:0000313" key="2">
    <source>
        <dbReference type="EnsemblPlants" id="OB07G32550.1"/>
    </source>
</evidence>
<organism evidence="2">
    <name type="scientific">Oryza brachyantha</name>
    <name type="common">malo sina</name>
    <dbReference type="NCBI Taxonomy" id="4533"/>
    <lineage>
        <taxon>Eukaryota</taxon>
        <taxon>Viridiplantae</taxon>
        <taxon>Streptophyta</taxon>
        <taxon>Embryophyta</taxon>
        <taxon>Tracheophyta</taxon>
        <taxon>Spermatophyta</taxon>
        <taxon>Magnoliopsida</taxon>
        <taxon>Liliopsida</taxon>
        <taxon>Poales</taxon>
        <taxon>Poaceae</taxon>
        <taxon>BOP clade</taxon>
        <taxon>Oryzoideae</taxon>
        <taxon>Oryzeae</taxon>
        <taxon>Oryzinae</taxon>
        <taxon>Oryza</taxon>
    </lineage>
</organism>
<dbReference type="Gramene" id="OB07G32550.1">
    <property type="protein sequence ID" value="OB07G32550.1"/>
    <property type="gene ID" value="OB07G32550"/>
</dbReference>
<dbReference type="HOGENOM" id="CLU_2430616_0_0_1"/>
<sequence length="91" mass="10585">MLRAIVNLKKFFGKNMAASSNKKERKKREKESAKRREESPCPKCGELLNVAERTLTHTDKKCLNLQRQSAKKEREKARNKNQKQTAASKRK</sequence>
<name>J3MPC3_ORYBR</name>
<evidence type="ECO:0000256" key="1">
    <source>
        <dbReference type="SAM" id="MobiDB-lite"/>
    </source>
</evidence>
<dbReference type="EnsemblPlants" id="OB07G32550.1">
    <property type="protein sequence ID" value="OB07G32550.1"/>
    <property type="gene ID" value="OB07G32550"/>
</dbReference>